<reference evidence="3 4" key="1">
    <citation type="journal article" name="Sci. Rep.">
        <title>Genome-scale phylogenetic analyses confirm Olpidium as the closest living zoosporic fungus to the non-flagellated, terrestrial fungi.</title>
        <authorList>
            <person name="Chang Y."/>
            <person name="Rochon D."/>
            <person name="Sekimoto S."/>
            <person name="Wang Y."/>
            <person name="Chovatia M."/>
            <person name="Sandor L."/>
            <person name="Salamov A."/>
            <person name="Grigoriev I.V."/>
            <person name="Stajich J.E."/>
            <person name="Spatafora J.W."/>
        </authorList>
    </citation>
    <scope>NUCLEOTIDE SEQUENCE [LARGE SCALE GENOMIC DNA]</scope>
    <source>
        <strain evidence="3">S191</strain>
    </source>
</reference>
<dbReference type="AlphaFoldDB" id="A0A8H8DM68"/>
<gene>
    <name evidence="3" type="ORF">BJ554DRAFT_4759</name>
</gene>
<dbReference type="Proteomes" id="UP000673691">
    <property type="component" value="Unassembled WGS sequence"/>
</dbReference>
<organism evidence="3 4">
    <name type="scientific">Olpidium bornovanus</name>
    <dbReference type="NCBI Taxonomy" id="278681"/>
    <lineage>
        <taxon>Eukaryota</taxon>
        <taxon>Fungi</taxon>
        <taxon>Fungi incertae sedis</taxon>
        <taxon>Olpidiomycota</taxon>
        <taxon>Olpidiomycotina</taxon>
        <taxon>Olpidiomycetes</taxon>
        <taxon>Olpidiales</taxon>
        <taxon>Olpidiaceae</taxon>
        <taxon>Olpidium</taxon>
    </lineage>
</organism>
<proteinExistence type="predicted"/>
<evidence type="ECO:0000313" key="3">
    <source>
        <dbReference type="EMBL" id="KAG5463704.1"/>
    </source>
</evidence>
<feature type="compositionally biased region" description="Basic and acidic residues" evidence="1">
    <location>
        <begin position="9"/>
        <end position="20"/>
    </location>
</feature>
<comment type="caution">
    <text evidence="3">The sequence shown here is derived from an EMBL/GenBank/DDBJ whole genome shotgun (WGS) entry which is preliminary data.</text>
</comment>
<accession>A0A8H8DM68</accession>
<sequence>MVIPCNREQGGKTEVRRKVGQEVGGSRCHRDEEGDLLRRGMSADETRPPPRARYDHGDCAGPENALSENRFQPPGQPNAEGPGPAPQESEGCLFSGMKARPDVPGEGSRQQGCPGHPGNRQSDGVGGQLGGKTGGHCCRAYGSSATPPLKADSEQEKGDRSDGLLEKKREEKTVRIASCWFPTRRRRRARVGCGLLISVGAVRVWVLMLGFGRRRRERCVGVGRLAVDAGNAALTQAGGRRRELLCAARSLGVWSPLVKMSAMLWREVIDSGVSLNCVSASPT</sequence>
<feature type="compositionally biased region" description="Basic and acidic residues" evidence="1">
    <location>
        <begin position="151"/>
        <end position="166"/>
    </location>
</feature>
<feature type="transmembrane region" description="Helical" evidence="2">
    <location>
        <begin position="191"/>
        <end position="211"/>
    </location>
</feature>
<keyword evidence="2" id="KW-1133">Transmembrane helix</keyword>
<protein>
    <submittedName>
        <fullName evidence="3">Uncharacterized protein</fullName>
    </submittedName>
</protein>
<evidence type="ECO:0000256" key="1">
    <source>
        <dbReference type="SAM" id="MobiDB-lite"/>
    </source>
</evidence>
<feature type="region of interest" description="Disordered" evidence="1">
    <location>
        <begin position="1"/>
        <end position="129"/>
    </location>
</feature>
<feature type="region of interest" description="Disordered" evidence="1">
    <location>
        <begin position="144"/>
        <end position="166"/>
    </location>
</feature>
<dbReference type="EMBL" id="JAEFCI010000209">
    <property type="protein sequence ID" value="KAG5463704.1"/>
    <property type="molecule type" value="Genomic_DNA"/>
</dbReference>
<keyword evidence="4" id="KW-1185">Reference proteome</keyword>
<evidence type="ECO:0000313" key="4">
    <source>
        <dbReference type="Proteomes" id="UP000673691"/>
    </source>
</evidence>
<keyword evidence="2" id="KW-0472">Membrane</keyword>
<feature type="compositionally biased region" description="Basic and acidic residues" evidence="1">
    <location>
        <begin position="28"/>
        <end position="58"/>
    </location>
</feature>
<evidence type="ECO:0000256" key="2">
    <source>
        <dbReference type="SAM" id="Phobius"/>
    </source>
</evidence>
<keyword evidence="2" id="KW-0812">Transmembrane</keyword>
<name>A0A8H8DM68_9FUNG</name>